<keyword evidence="2" id="KW-1185">Reference proteome</keyword>
<proteinExistence type="predicted"/>
<comment type="caution">
    <text evidence="1">The sequence shown here is derived from an EMBL/GenBank/DDBJ whole genome shotgun (WGS) entry which is preliminary data.</text>
</comment>
<dbReference type="EMBL" id="AVFL01000068">
    <property type="protein sequence ID" value="EWY35807.1"/>
    <property type="molecule type" value="Genomic_DNA"/>
</dbReference>
<organism evidence="1 2">
    <name type="scientific">Skermanella stibiiresistens SB22</name>
    <dbReference type="NCBI Taxonomy" id="1385369"/>
    <lineage>
        <taxon>Bacteria</taxon>
        <taxon>Pseudomonadati</taxon>
        <taxon>Pseudomonadota</taxon>
        <taxon>Alphaproteobacteria</taxon>
        <taxon>Rhodospirillales</taxon>
        <taxon>Azospirillaceae</taxon>
        <taxon>Skermanella</taxon>
    </lineage>
</organism>
<evidence type="ECO:0008006" key="3">
    <source>
        <dbReference type="Google" id="ProtNLM"/>
    </source>
</evidence>
<evidence type="ECO:0000313" key="1">
    <source>
        <dbReference type="EMBL" id="EWY35807.1"/>
    </source>
</evidence>
<gene>
    <name evidence="1" type="ORF">N825_34285</name>
</gene>
<protein>
    <recommendedName>
        <fullName evidence="3">Transposase DDE domain-containing protein</fullName>
    </recommendedName>
</protein>
<evidence type="ECO:0000313" key="2">
    <source>
        <dbReference type="Proteomes" id="UP000019486"/>
    </source>
</evidence>
<dbReference type="AlphaFoldDB" id="W9GTP6"/>
<reference evidence="1 2" key="1">
    <citation type="submission" date="2013-08" db="EMBL/GenBank/DDBJ databases">
        <title>The genome sequence of Skermanella stibiiresistens.</title>
        <authorList>
            <person name="Zhu W."/>
            <person name="Wang G."/>
        </authorList>
    </citation>
    <scope>NUCLEOTIDE SEQUENCE [LARGE SCALE GENOMIC DNA]</scope>
    <source>
        <strain evidence="1 2">SB22</strain>
    </source>
</reference>
<name>W9GTP6_9PROT</name>
<sequence>MTNWADYNEALRQRGSLTVWFTDESIAAWKAAPR</sequence>
<feature type="non-terminal residue" evidence="1">
    <location>
        <position position="34"/>
    </location>
</feature>
<dbReference type="Proteomes" id="UP000019486">
    <property type="component" value="Unassembled WGS sequence"/>
</dbReference>
<accession>W9GTP6</accession>